<evidence type="ECO:0000256" key="2">
    <source>
        <dbReference type="ARBA" id="ARBA00023015"/>
    </source>
</evidence>
<dbReference type="PANTHER" id="PTHR30537:SF5">
    <property type="entry name" value="HTH-TYPE TRANSCRIPTIONAL ACTIVATOR TTDR-RELATED"/>
    <property type="match status" value="1"/>
</dbReference>
<dbReference type="Proteomes" id="UP000494329">
    <property type="component" value="Unassembled WGS sequence"/>
</dbReference>
<keyword evidence="3" id="KW-0238">DNA-binding</keyword>
<dbReference type="InterPro" id="IPR036390">
    <property type="entry name" value="WH_DNA-bd_sf"/>
</dbReference>
<sequence length="311" mass="33962">MRQDQLDGIVTFIIVAEEQGFSAAAVRLGVSPSAVSQTIRHLETRVGLALFNRNTRGVSLTEAGATYFERVLPAVRELTAASEELGAALDRPAGVLRISVARAGYLTVLQPIMRRFLDRYPDIRLDVAIEPGLTDIVGQRYDAGIRFGDMVERDMVAVNIGPPITAQIVASPDYLAMHGTPHHPRDLLSHACVCFRRATSGQLERWLLSKGGETLELAVNGRLIVNDSAAAVQAALDGIGIVYMINGFIDGLLESGRLVRVLADWSPPLPGFALYYTDRRRVPPKLRALIDFLKEEQVTGLPTAQVEAILR</sequence>
<dbReference type="PROSITE" id="PS50931">
    <property type="entry name" value="HTH_LYSR"/>
    <property type="match status" value="1"/>
</dbReference>
<dbReference type="InterPro" id="IPR036388">
    <property type="entry name" value="WH-like_DNA-bd_sf"/>
</dbReference>
<dbReference type="FunFam" id="1.10.10.10:FF:000001">
    <property type="entry name" value="LysR family transcriptional regulator"/>
    <property type="match status" value="1"/>
</dbReference>
<keyword evidence="2" id="KW-0805">Transcription regulation</keyword>
<evidence type="ECO:0000256" key="3">
    <source>
        <dbReference type="ARBA" id="ARBA00023125"/>
    </source>
</evidence>
<dbReference type="Pfam" id="PF03466">
    <property type="entry name" value="LysR_substrate"/>
    <property type="match status" value="1"/>
</dbReference>
<feature type="domain" description="HTH lysR-type" evidence="5">
    <location>
        <begin position="1"/>
        <end position="61"/>
    </location>
</feature>
<comment type="similarity">
    <text evidence="1">Belongs to the LysR transcriptional regulatory family.</text>
</comment>
<dbReference type="CDD" id="cd08474">
    <property type="entry name" value="PBP2_CrgA_like_5"/>
    <property type="match status" value="1"/>
</dbReference>
<evidence type="ECO:0000256" key="4">
    <source>
        <dbReference type="ARBA" id="ARBA00023163"/>
    </source>
</evidence>
<dbReference type="InterPro" id="IPR058163">
    <property type="entry name" value="LysR-type_TF_proteobact-type"/>
</dbReference>
<keyword evidence="7" id="KW-1185">Reference proteome</keyword>
<organism evidence="6 7">
    <name type="scientific">Paraburkholderia solisilvae</name>
    <dbReference type="NCBI Taxonomy" id="624376"/>
    <lineage>
        <taxon>Bacteria</taxon>
        <taxon>Pseudomonadati</taxon>
        <taxon>Pseudomonadota</taxon>
        <taxon>Betaproteobacteria</taxon>
        <taxon>Burkholderiales</taxon>
        <taxon>Burkholderiaceae</taxon>
        <taxon>Paraburkholderia</taxon>
    </lineage>
</organism>
<dbReference type="PANTHER" id="PTHR30537">
    <property type="entry name" value="HTH-TYPE TRANSCRIPTIONAL REGULATOR"/>
    <property type="match status" value="1"/>
</dbReference>
<evidence type="ECO:0000256" key="1">
    <source>
        <dbReference type="ARBA" id="ARBA00009437"/>
    </source>
</evidence>
<dbReference type="PRINTS" id="PR00039">
    <property type="entry name" value="HTHLYSR"/>
</dbReference>
<dbReference type="SUPFAM" id="SSF53850">
    <property type="entry name" value="Periplasmic binding protein-like II"/>
    <property type="match status" value="1"/>
</dbReference>
<dbReference type="InterPro" id="IPR005119">
    <property type="entry name" value="LysR_subst-bd"/>
</dbReference>
<reference evidence="6 7" key="1">
    <citation type="submission" date="2020-04" db="EMBL/GenBank/DDBJ databases">
        <authorList>
            <person name="De Canck E."/>
        </authorList>
    </citation>
    <scope>NUCLEOTIDE SEQUENCE [LARGE SCALE GENOMIC DNA]</scope>
    <source>
        <strain evidence="6 7">LMG 29739</strain>
    </source>
</reference>
<gene>
    <name evidence="6" type="primary">pgrR_11</name>
    <name evidence="6" type="ORF">LMG29739_01317</name>
</gene>
<dbReference type="GO" id="GO:0003677">
    <property type="term" value="F:DNA binding"/>
    <property type="evidence" value="ECO:0007669"/>
    <property type="project" value="UniProtKB-KW"/>
</dbReference>
<evidence type="ECO:0000259" key="5">
    <source>
        <dbReference type="PROSITE" id="PS50931"/>
    </source>
</evidence>
<evidence type="ECO:0000313" key="7">
    <source>
        <dbReference type="Proteomes" id="UP000494329"/>
    </source>
</evidence>
<protein>
    <submittedName>
        <fullName evidence="6">HTH-type transcriptional regulator PgrR</fullName>
    </submittedName>
</protein>
<accession>A0A6J5DE69</accession>
<name>A0A6J5DE69_9BURK</name>
<proteinExistence type="inferred from homology"/>
<dbReference type="RefSeq" id="WP_175110064.1">
    <property type="nucleotide sequence ID" value="NZ_CADIKF010000007.1"/>
</dbReference>
<dbReference type="InterPro" id="IPR000847">
    <property type="entry name" value="LysR_HTH_N"/>
</dbReference>
<evidence type="ECO:0000313" key="6">
    <source>
        <dbReference type="EMBL" id="CAB3751551.1"/>
    </source>
</evidence>
<dbReference type="Gene3D" id="3.40.190.290">
    <property type="match status" value="1"/>
</dbReference>
<dbReference type="Gene3D" id="1.10.10.10">
    <property type="entry name" value="Winged helix-like DNA-binding domain superfamily/Winged helix DNA-binding domain"/>
    <property type="match status" value="1"/>
</dbReference>
<dbReference type="AlphaFoldDB" id="A0A6J5DE69"/>
<keyword evidence="4" id="KW-0804">Transcription</keyword>
<dbReference type="SUPFAM" id="SSF46785">
    <property type="entry name" value="Winged helix' DNA-binding domain"/>
    <property type="match status" value="1"/>
</dbReference>
<dbReference type="GO" id="GO:0003700">
    <property type="term" value="F:DNA-binding transcription factor activity"/>
    <property type="evidence" value="ECO:0007669"/>
    <property type="project" value="InterPro"/>
</dbReference>
<dbReference type="EMBL" id="CADIKF010000007">
    <property type="protein sequence ID" value="CAB3751551.1"/>
    <property type="molecule type" value="Genomic_DNA"/>
</dbReference>
<dbReference type="Pfam" id="PF00126">
    <property type="entry name" value="HTH_1"/>
    <property type="match status" value="1"/>
</dbReference>